<dbReference type="InterPro" id="IPR001680">
    <property type="entry name" value="WD40_rpt"/>
</dbReference>
<dbReference type="SUPFAM" id="SSF50978">
    <property type="entry name" value="WD40 repeat-like"/>
    <property type="match status" value="1"/>
</dbReference>
<dbReference type="PANTHER" id="PTHR14221:SF41">
    <property type="entry name" value="TRANSDUCIN_WD40 REPEAT-LIKE SUPERFAMILY PROTEIN"/>
    <property type="match status" value="1"/>
</dbReference>
<evidence type="ECO:0000313" key="6">
    <source>
        <dbReference type="Proteomes" id="UP000015453"/>
    </source>
</evidence>
<dbReference type="InterPro" id="IPR040324">
    <property type="entry name" value="WDR44/Dgr2"/>
</dbReference>
<dbReference type="Gene3D" id="2.130.10.10">
    <property type="entry name" value="YVTN repeat-like/Quinoprotein amine dehydrogenase"/>
    <property type="match status" value="1"/>
</dbReference>
<evidence type="ECO:0000256" key="1">
    <source>
        <dbReference type="ARBA" id="ARBA00022574"/>
    </source>
</evidence>
<keyword evidence="6" id="KW-1185">Reference proteome</keyword>
<feature type="compositionally biased region" description="Polar residues" evidence="4">
    <location>
        <begin position="162"/>
        <end position="178"/>
    </location>
</feature>
<dbReference type="Pfam" id="PF00400">
    <property type="entry name" value="WD40"/>
    <property type="match status" value="1"/>
</dbReference>
<dbReference type="OrthoDB" id="1932312at2759"/>
<feature type="region of interest" description="Disordered" evidence="4">
    <location>
        <begin position="151"/>
        <end position="211"/>
    </location>
</feature>
<dbReference type="AlphaFoldDB" id="S8D3D4"/>
<organism evidence="5 6">
    <name type="scientific">Genlisea aurea</name>
    <dbReference type="NCBI Taxonomy" id="192259"/>
    <lineage>
        <taxon>Eukaryota</taxon>
        <taxon>Viridiplantae</taxon>
        <taxon>Streptophyta</taxon>
        <taxon>Embryophyta</taxon>
        <taxon>Tracheophyta</taxon>
        <taxon>Spermatophyta</taxon>
        <taxon>Magnoliopsida</taxon>
        <taxon>eudicotyledons</taxon>
        <taxon>Gunneridae</taxon>
        <taxon>Pentapetalae</taxon>
        <taxon>asterids</taxon>
        <taxon>lamiids</taxon>
        <taxon>Lamiales</taxon>
        <taxon>Lentibulariaceae</taxon>
        <taxon>Genlisea</taxon>
    </lineage>
</organism>
<dbReference type="PANTHER" id="PTHR14221">
    <property type="entry name" value="WD REPEAT DOMAIN 44"/>
    <property type="match status" value="1"/>
</dbReference>
<dbReference type="InterPro" id="IPR015943">
    <property type="entry name" value="WD40/YVTN_repeat-like_dom_sf"/>
</dbReference>
<dbReference type="PROSITE" id="PS50082">
    <property type="entry name" value="WD_REPEATS_2"/>
    <property type="match status" value="1"/>
</dbReference>
<gene>
    <name evidence="5" type="ORF">M569_17612</name>
</gene>
<name>S8D3D4_9LAMI</name>
<feature type="region of interest" description="Disordered" evidence="4">
    <location>
        <begin position="1"/>
        <end position="34"/>
    </location>
</feature>
<sequence length="317" mass="34818">SSDFKLEHSEDIQLPRRTQAKKLPGFQSQPQPKKVTGFQFAPLNPSEVLITSTDSRIRIYNRTELLQKYRGFRNTGSQISACFTADGKYVISASEDSQVYVWRVTSENRNNNDRKRHRITVQSHEHFQCKDVSVAIPWPGSIKNEPPLVELHSKRHSKRSVHNLSSTTYASVSQANSPSKEDKDAVASGRRNLLPPLPKKNLNPNQNQGSKILPVEEEAEASSGRIDPGIGVSDSFASSGSFNSYGESGCDSVVGSSASQSWSSSWSLFDGGGSHGAQIVQATAWGLVIVTASLNGEIRVYQNFGLPVKVSRQPNLF</sequence>
<evidence type="ECO:0000256" key="2">
    <source>
        <dbReference type="ARBA" id="ARBA00022737"/>
    </source>
</evidence>
<dbReference type="SMART" id="SM00320">
    <property type="entry name" value="WD40"/>
    <property type="match status" value="3"/>
</dbReference>
<comment type="caution">
    <text evidence="5">The sequence shown here is derived from an EMBL/GenBank/DDBJ whole genome shotgun (WGS) entry which is preliminary data.</text>
</comment>
<proteinExistence type="predicted"/>
<protein>
    <submittedName>
        <fullName evidence="5">Uncharacterized protein</fullName>
    </submittedName>
</protein>
<dbReference type="Proteomes" id="UP000015453">
    <property type="component" value="Unassembled WGS sequence"/>
</dbReference>
<feature type="non-terminal residue" evidence="5">
    <location>
        <position position="1"/>
    </location>
</feature>
<keyword evidence="1 3" id="KW-0853">WD repeat</keyword>
<accession>S8D3D4</accession>
<keyword evidence="2" id="KW-0677">Repeat</keyword>
<dbReference type="EMBL" id="AUSU01010499">
    <property type="protein sequence ID" value="EPS57208.1"/>
    <property type="molecule type" value="Genomic_DNA"/>
</dbReference>
<feature type="repeat" description="WD" evidence="3">
    <location>
        <begin position="83"/>
        <end position="112"/>
    </location>
</feature>
<evidence type="ECO:0000313" key="5">
    <source>
        <dbReference type="EMBL" id="EPS57208.1"/>
    </source>
</evidence>
<reference evidence="5 6" key="1">
    <citation type="journal article" date="2013" name="BMC Genomics">
        <title>The miniature genome of a carnivorous plant Genlisea aurea contains a low number of genes and short non-coding sequences.</title>
        <authorList>
            <person name="Leushkin E.V."/>
            <person name="Sutormin R.A."/>
            <person name="Nabieva E.R."/>
            <person name="Penin A.A."/>
            <person name="Kondrashov A.S."/>
            <person name="Logacheva M.D."/>
        </authorList>
    </citation>
    <scope>NUCLEOTIDE SEQUENCE [LARGE SCALE GENOMIC DNA]</scope>
</reference>
<dbReference type="InterPro" id="IPR036322">
    <property type="entry name" value="WD40_repeat_dom_sf"/>
</dbReference>
<evidence type="ECO:0000256" key="3">
    <source>
        <dbReference type="PROSITE-ProRule" id="PRU00221"/>
    </source>
</evidence>
<feature type="compositionally biased region" description="Basic and acidic residues" evidence="4">
    <location>
        <begin position="1"/>
        <end position="14"/>
    </location>
</feature>
<evidence type="ECO:0000256" key="4">
    <source>
        <dbReference type="SAM" id="MobiDB-lite"/>
    </source>
</evidence>